<dbReference type="Proteomes" id="UP000616837">
    <property type="component" value="Unassembled WGS sequence"/>
</dbReference>
<dbReference type="PANTHER" id="PTHR48069">
    <property type="entry name" value="DIHYDROFOLATE REDUCTASE"/>
    <property type="match status" value="1"/>
</dbReference>
<dbReference type="EMBL" id="JACSQW010000004">
    <property type="protein sequence ID" value="MBD7894602.1"/>
    <property type="molecule type" value="Genomic_DNA"/>
</dbReference>
<evidence type="ECO:0000256" key="5">
    <source>
        <dbReference type="ARBA" id="ARBA00022857"/>
    </source>
</evidence>
<dbReference type="InterPro" id="IPR024072">
    <property type="entry name" value="DHFR-like_dom_sf"/>
</dbReference>
<evidence type="ECO:0000313" key="9">
    <source>
        <dbReference type="EMBL" id="MBD7894602.1"/>
    </source>
</evidence>
<evidence type="ECO:0000259" key="8">
    <source>
        <dbReference type="PROSITE" id="PS51330"/>
    </source>
</evidence>
<dbReference type="PROSITE" id="PS51330">
    <property type="entry name" value="DHFR_2"/>
    <property type="match status" value="1"/>
</dbReference>
<comment type="pathway">
    <text evidence="1 7">Cofactor biosynthesis; tetrahydrofolate biosynthesis; 5,6,7,8-tetrahydrofolate from 7,8-dihydrofolate: step 1/1.</text>
</comment>
<comment type="function">
    <text evidence="7">Key enzyme in folate metabolism. Catalyzes an essential reaction for de novo glycine and purine synthesis, and for DNA precursor synthesis.</text>
</comment>
<dbReference type="EC" id="1.5.1.3" evidence="3 7"/>
<dbReference type="RefSeq" id="WP_191683973.1">
    <property type="nucleotide sequence ID" value="NZ_JACSQW010000004.1"/>
</dbReference>
<dbReference type="InterPro" id="IPR012259">
    <property type="entry name" value="DHFR"/>
</dbReference>
<evidence type="ECO:0000313" key="10">
    <source>
        <dbReference type="Proteomes" id="UP000616837"/>
    </source>
</evidence>
<dbReference type="PRINTS" id="PR00070">
    <property type="entry name" value="DHFR"/>
</dbReference>
<evidence type="ECO:0000256" key="1">
    <source>
        <dbReference type="ARBA" id="ARBA00004903"/>
    </source>
</evidence>
<evidence type="ECO:0000256" key="2">
    <source>
        <dbReference type="ARBA" id="ARBA00009539"/>
    </source>
</evidence>
<gene>
    <name evidence="9" type="ORF">H9564_02500</name>
</gene>
<keyword evidence="5 7" id="KW-0521">NADP</keyword>
<dbReference type="InterPro" id="IPR001796">
    <property type="entry name" value="DHFR_dom"/>
</dbReference>
<evidence type="ECO:0000256" key="3">
    <source>
        <dbReference type="ARBA" id="ARBA00012856"/>
    </source>
</evidence>
<comment type="similarity">
    <text evidence="2 7">Belongs to the dihydrofolate reductase family.</text>
</comment>
<organism evidence="9 10">
    <name type="scientific">Limosilactobacillus avistercoris</name>
    <dbReference type="NCBI Taxonomy" id="2762243"/>
    <lineage>
        <taxon>Bacteria</taxon>
        <taxon>Bacillati</taxon>
        <taxon>Bacillota</taxon>
        <taxon>Bacilli</taxon>
        <taxon>Lactobacillales</taxon>
        <taxon>Lactobacillaceae</taxon>
        <taxon>Limosilactobacillus</taxon>
    </lineage>
</organism>
<dbReference type="PANTHER" id="PTHR48069:SF3">
    <property type="entry name" value="DIHYDROFOLATE REDUCTASE"/>
    <property type="match status" value="1"/>
</dbReference>
<evidence type="ECO:0000256" key="7">
    <source>
        <dbReference type="PIRNR" id="PIRNR000194"/>
    </source>
</evidence>
<dbReference type="Gene3D" id="3.40.430.10">
    <property type="entry name" value="Dihydrofolate Reductase, subunit A"/>
    <property type="match status" value="1"/>
</dbReference>
<comment type="catalytic activity">
    <reaction evidence="7">
        <text>(6S)-5,6,7,8-tetrahydrofolate + NADP(+) = 7,8-dihydrofolate + NADPH + H(+)</text>
        <dbReference type="Rhea" id="RHEA:15009"/>
        <dbReference type="ChEBI" id="CHEBI:15378"/>
        <dbReference type="ChEBI" id="CHEBI:57451"/>
        <dbReference type="ChEBI" id="CHEBI:57453"/>
        <dbReference type="ChEBI" id="CHEBI:57783"/>
        <dbReference type="ChEBI" id="CHEBI:58349"/>
        <dbReference type="EC" id="1.5.1.3"/>
    </reaction>
</comment>
<comment type="caution">
    <text evidence="9">The sequence shown here is derived from an EMBL/GenBank/DDBJ whole genome shotgun (WGS) entry which is preliminary data.</text>
</comment>
<dbReference type="CDD" id="cd00209">
    <property type="entry name" value="DHFR"/>
    <property type="match status" value="1"/>
</dbReference>
<name>A0ABR8PBB9_9LACO</name>
<keyword evidence="4 7" id="KW-0554">One-carbon metabolism</keyword>
<accession>A0ABR8PBB9</accession>
<dbReference type="PIRSF" id="PIRSF000194">
    <property type="entry name" value="DHFR"/>
    <property type="match status" value="1"/>
</dbReference>
<evidence type="ECO:0000256" key="6">
    <source>
        <dbReference type="ARBA" id="ARBA00023002"/>
    </source>
</evidence>
<proteinExistence type="inferred from homology"/>
<protein>
    <recommendedName>
        <fullName evidence="3 7">Dihydrofolate reductase</fullName>
        <ecNumber evidence="3 7">1.5.1.3</ecNumber>
    </recommendedName>
</protein>
<sequence>MREVNFIWAEDLDGWIGKENSLPWHVPEDLKHFRELTASHPIIMGRKTYDSIGRPLPHRQNIVLTHQAIADERLTVVHDVETLDQLIDALPDNQVYVIGGARIFSLMMPLVNKLERTIINGHYNGDVKMPSINYDQWHLIRRDESRDDNKVNCWFETWELNKEKN</sequence>
<keyword evidence="6 7" id="KW-0560">Oxidoreductase</keyword>
<reference evidence="9 10" key="1">
    <citation type="submission" date="2020-08" db="EMBL/GenBank/DDBJ databases">
        <title>A Genomic Blueprint of the Chicken Gut Microbiome.</title>
        <authorList>
            <person name="Gilroy R."/>
            <person name="Ravi A."/>
            <person name="Getino M."/>
            <person name="Pursley I."/>
            <person name="Horton D.L."/>
            <person name="Alikhan N.-F."/>
            <person name="Baker D."/>
            <person name="Gharbi K."/>
            <person name="Hall N."/>
            <person name="Watson M."/>
            <person name="Adriaenssens E.M."/>
            <person name="Foster-Nyarko E."/>
            <person name="Jarju S."/>
            <person name="Secka A."/>
            <person name="Antonio M."/>
            <person name="Oren A."/>
            <person name="Chaudhuri R."/>
            <person name="La Ragione R.M."/>
            <person name="Hildebrand F."/>
            <person name="Pallen M.J."/>
        </authorList>
    </citation>
    <scope>NUCLEOTIDE SEQUENCE [LARGE SCALE GENOMIC DNA]</scope>
    <source>
        <strain evidence="9 10">Sa3CUN2</strain>
    </source>
</reference>
<feature type="domain" description="DHFR" evidence="8">
    <location>
        <begin position="3"/>
        <end position="160"/>
    </location>
</feature>
<dbReference type="Pfam" id="PF00186">
    <property type="entry name" value="DHFR_1"/>
    <property type="match status" value="1"/>
</dbReference>
<evidence type="ECO:0000256" key="4">
    <source>
        <dbReference type="ARBA" id="ARBA00022563"/>
    </source>
</evidence>
<keyword evidence="10" id="KW-1185">Reference proteome</keyword>
<dbReference type="SUPFAM" id="SSF53597">
    <property type="entry name" value="Dihydrofolate reductase-like"/>
    <property type="match status" value="1"/>
</dbReference>